<organism evidence="1 2">
    <name type="scientific">Desulfonema limicola</name>
    <dbReference type="NCBI Taxonomy" id="45656"/>
    <lineage>
        <taxon>Bacteria</taxon>
        <taxon>Pseudomonadati</taxon>
        <taxon>Thermodesulfobacteriota</taxon>
        <taxon>Desulfobacteria</taxon>
        <taxon>Desulfobacterales</taxon>
        <taxon>Desulfococcaceae</taxon>
        <taxon>Desulfonema</taxon>
    </lineage>
</organism>
<accession>A0A975B4M5</accession>
<evidence type="ECO:0000313" key="1">
    <source>
        <dbReference type="EMBL" id="QTA78722.1"/>
    </source>
</evidence>
<dbReference type="AlphaFoldDB" id="A0A975B4M5"/>
<keyword evidence="2" id="KW-1185">Reference proteome</keyword>
<proteinExistence type="predicted"/>
<dbReference type="KEGG" id="dli:dnl_09540"/>
<sequence>MCRTVYSVLLWVSPESLITTFLLSRPFYPVMFFHDSILW</sequence>
<protein>
    <submittedName>
        <fullName evidence="1">Uncharacterized protein</fullName>
    </submittedName>
</protein>
<reference evidence="1" key="1">
    <citation type="journal article" date="2021" name="Microb. Physiol.">
        <title>Proteogenomic Insights into the Physiology of Marine, Sulfate-Reducing, Filamentous Desulfonema limicola and Desulfonema magnum.</title>
        <authorList>
            <person name="Schnaars V."/>
            <person name="Wohlbrand L."/>
            <person name="Scheve S."/>
            <person name="Hinrichs C."/>
            <person name="Reinhardt R."/>
            <person name="Rabus R."/>
        </authorList>
    </citation>
    <scope>NUCLEOTIDE SEQUENCE</scope>
    <source>
        <strain evidence="1">5ac10</strain>
    </source>
</reference>
<dbReference type="EMBL" id="CP061799">
    <property type="protein sequence ID" value="QTA78722.1"/>
    <property type="molecule type" value="Genomic_DNA"/>
</dbReference>
<gene>
    <name evidence="1" type="ORF">dnl_09540</name>
</gene>
<dbReference type="Proteomes" id="UP000663720">
    <property type="component" value="Chromosome"/>
</dbReference>
<name>A0A975B4M5_9BACT</name>
<evidence type="ECO:0000313" key="2">
    <source>
        <dbReference type="Proteomes" id="UP000663720"/>
    </source>
</evidence>